<reference evidence="7 8" key="1">
    <citation type="submission" date="2018-03" db="EMBL/GenBank/DDBJ databases">
        <title>Whole genome sequencing of Histamine producing bacteria.</title>
        <authorList>
            <person name="Butler K."/>
        </authorList>
    </citation>
    <scope>NUCLEOTIDE SEQUENCE [LARGE SCALE GENOMIC DNA]</scope>
    <source>
        <strain evidence="7 8">DSM 19138</strain>
    </source>
</reference>
<organism evidence="7 8">
    <name type="scientific">Photobacterium rosenbergii</name>
    <dbReference type="NCBI Taxonomy" id="294936"/>
    <lineage>
        <taxon>Bacteria</taxon>
        <taxon>Pseudomonadati</taxon>
        <taxon>Pseudomonadota</taxon>
        <taxon>Gammaproteobacteria</taxon>
        <taxon>Vibrionales</taxon>
        <taxon>Vibrionaceae</taxon>
        <taxon>Photobacterium</taxon>
    </lineage>
</organism>
<evidence type="ECO:0000313" key="7">
    <source>
        <dbReference type="EMBL" id="PSW16556.1"/>
    </source>
</evidence>
<comment type="caution">
    <text evidence="7">The sequence shown here is derived from an EMBL/GenBank/DDBJ whole genome shotgun (WGS) entry which is preliminary data.</text>
</comment>
<dbReference type="InterPro" id="IPR002575">
    <property type="entry name" value="Aminoglycoside_PTrfase"/>
</dbReference>
<dbReference type="AlphaFoldDB" id="A0A2T3NM16"/>
<dbReference type="RefSeq" id="WP_107297177.1">
    <property type="nucleotide sequence ID" value="NZ_PYMB01000001.1"/>
</dbReference>
<evidence type="ECO:0000256" key="5">
    <source>
        <dbReference type="ARBA" id="ARBA00022840"/>
    </source>
</evidence>
<name>A0A2T3NM16_9GAMM</name>
<dbReference type="OrthoDB" id="581471at2"/>
<gene>
    <name evidence="7" type="ORF">C9J01_06045</name>
</gene>
<evidence type="ECO:0000259" key="6">
    <source>
        <dbReference type="Pfam" id="PF01636"/>
    </source>
</evidence>
<proteinExistence type="inferred from homology"/>
<evidence type="ECO:0000256" key="4">
    <source>
        <dbReference type="ARBA" id="ARBA00022777"/>
    </source>
</evidence>
<dbReference type="EMBL" id="PYMB01000001">
    <property type="protein sequence ID" value="PSW16556.1"/>
    <property type="molecule type" value="Genomic_DNA"/>
</dbReference>
<keyword evidence="4" id="KW-0418">Kinase</keyword>
<dbReference type="PROSITE" id="PS51257">
    <property type="entry name" value="PROKAR_LIPOPROTEIN"/>
    <property type="match status" value="1"/>
</dbReference>
<evidence type="ECO:0000256" key="2">
    <source>
        <dbReference type="ARBA" id="ARBA00022679"/>
    </source>
</evidence>
<evidence type="ECO:0000256" key="3">
    <source>
        <dbReference type="ARBA" id="ARBA00022741"/>
    </source>
</evidence>
<evidence type="ECO:0000313" key="8">
    <source>
        <dbReference type="Proteomes" id="UP000241346"/>
    </source>
</evidence>
<feature type="domain" description="Aminoglycoside phosphotransferase" evidence="6">
    <location>
        <begin position="19"/>
        <end position="242"/>
    </location>
</feature>
<dbReference type="SUPFAM" id="SSF56112">
    <property type="entry name" value="Protein kinase-like (PK-like)"/>
    <property type="match status" value="1"/>
</dbReference>
<keyword evidence="3" id="KW-0547">Nucleotide-binding</keyword>
<dbReference type="Proteomes" id="UP000241346">
    <property type="component" value="Unassembled WGS sequence"/>
</dbReference>
<keyword evidence="5" id="KW-0067">ATP-binding</keyword>
<accession>A0A2T3NM16</accession>
<dbReference type="PANTHER" id="PTHR34273:SF2">
    <property type="entry name" value="METHYLTHIORIBOSE KINASE"/>
    <property type="match status" value="1"/>
</dbReference>
<protein>
    <submittedName>
        <fullName evidence="7">Aminoglycoside phosphotransferase</fullName>
    </submittedName>
</protein>
<dbReference type="InterPro" id="IPR011009">
    <property type="entry name" value="Kinase-like_dom_sf"/>
</dbReference>
<dbReference type="Gene3D" id="3.90.1200.10">
    <property type="match status" value="1"/>
</dbReference>
<dbReference type="Gene3D" id="3.30.200.20">
    <property type="entry name" value="Phosphorylase Kinase, domain 1"/>
    <property type="match status" value="1"/>
</dbReference>
<evidence type="ECO:0000256" key="1">
    <source>
        <dbReference type="ARBA" id="ARBA00010165"/>
    </source>
</evidence>
<dbReference type="GO" id="GO:0016301">
    <property type="term" value="F:kinase activity"/>
    <property type="evidence" value="ECO:0007669"/>
    <property type="project" value="UniProtKB-KW"/>
</dbReference>
<keyword evidence="2 7" id="KW-0808">Transferase</keyword>
<comment type="similarity">
    <text evidence="1">Belongs to the methylthioribose kinase family.</text>
</comment>
<dbReference type="PANTHER" id="PTHR34273">
    <property type="entry name" value="METHYLTHIORIBOSE KINASE"/>
    <property type="match status" value="1"/>
</dbReference>
<dbReference type="GO" id="GO:0005524">
    <property type="term" value="F:ATP binding"/>
    <property type="evidence" value="ECO:0007669"/>
    <property type="project" value="UniProtKB-KW"/>
</dbReference>
<dbReference type="Pfam" id="PF01636">
    <property type="entry name" value="APH"/>
    <property type="match status" value="1"/>
</dbReference>
<sequence>MVLDILKKHQVVSQEHATATPLTGGVSCEIYLVEDPKNKLVAKRALEKLKVEKDWFADTSRNLFEQRYLKYVGNQFPQYVPKILHSFEEERLFTMEFFPERFKDWKKDLMRGQTSMVVSQKIGDILGAIHKVSWHEPIAEGLFKSDENFHQLRLEPYFESMVSIHPQLAGQITALCSRVATTKHCLVHGDFSPKNILVAGEEIKIVDCEVAWYGDPSFDVAFLLHHLLLKYCHFNSTAYLDLAVAFYTRYRRAIGEERFLVVGEDNVVELTLMMMLARIDGKSPVEYLSAQEKSHIRERVIRLLGKNITKLDLLMEGVQHNENKVC</sequence>